<dbReference type="GO" id="GO:0051015">
    <property type="term" value="F:actin filament binding"/>
    <property type="evidence" value="ECO:0007669"/>
    <property type="project" value="TreeGrafter"/>
</dbReference>
<keyword evidence="1 3" id="KW-0853">WD repeat</keyword>
<evidence type="ECO:0000313" key="5">
    <source>
        <dbReference type="Proteomes" id="UP000054279"/>
    </source>
</evidence>
<protein>
    <submittedName>
        <fullName evidence="4">Uncharacterized protein</fullName>
    </submittedName>
</protein>
<proteinExistence type="predicted"/>
<dbReference type="PROSITE" id="PS50082">
    <property type="entry name" value="WD_REPEATS_2"/>
    <property type="match status" value="1"/>
</dbReference>
<dbReference type="InterPro" id="IPR036322">
    <property type="entry name" value="WD40_repeat_dom_sf"/>
</dbReference>
<evidence type="ECO:0000256" key="3">
    <source>
        <dbReference type="PROSITE-ProRule" id="PRU00221"/>
    </source>
</evidence>
<dbReference type="EMBL" id="KN837496">
    <property type="protein sequence ID" value="KIJ24379.1"/>
    <property type="molecule type" value="Genomic_DNA"/>
</dbReference>
<dbReference type="Pfam" id="PF00400">
    <property type="entry name" value="WD40"/>
    <property type="match status" value="2"/>
</dbReference>
<dbReference type="InterPro" id="IPR015943">
    <property type="entry name" value="WD40/YVTN_repeat-like_dom_sf"/>
</dbReference>
<reference evidence="4 5" key="1">
    <citation type="submission" date="2014-06" db="EMBL/GenBank/DDBJ databases">
        <title>Evolutionary Origins and Diversification of the Mycorrhizal Mutualists.</title>
        <authorList>
            <consortium name="DOE Joint Genome Institute"/>
            <consortium name="Mycorrhizal Genomics Consortium"/>
            <person name="Kohler A."/>
            <person name="Kuo A."/>
            <person name="Nagy L.G."/>
            <person name="Floudas D."/>
            <person name="Copeland A."/>
            <person name="Barry K.W."/>
            <person name="Cichocki N."/>
            <person name="Veneault-Fourrey C."/>
            <person name="LaButti K."/>
            <person name="Lindquist E.A."/>
            <person name="Lipzen A."/>
            <person name="Lundell T."/>
            <person name="Morin E."/>
            <person name="Murat C."/>
            <person name="Riley R."/>
            <person name="Ohm R."/>
            <person name="Sun H."/>
            <person name="Tunlid A."/>
            <person name="Henrissat B."/>
            <person name="Grigoriev I.V."/>
            <person name="Hibbett D.S."/>
            <person name="Martin F."/>
        </authorList>
    </citation>
    <scope>NUCLEOTIDE SEQUENCE [LARGE SCALE GENOMIC DNA]</scope>
    <source>
        <strain evidence="4 5">SS14</strain>
    </source>
</reference>
<dbReference type="OrthoDB" id="2306at2759"/>
<dbReference type="Proteomes" id="UP000054279">
    <property type="component" value="Unassembled WGS sequence"/>
</dbReference>
<dbReference type="HOGENOM" id="CLU_824311_0_0_1"/>
<dbReference type="SUPFAM" id="SSF50978">
    <property type="entry name" value="WD40 repeat-like"/>
    <property type="match status" value="1"/>
</dbReference>
<dbReference type="InterPro" id="IPR001680">
    <property type="entry name" value="WD40_rpt"/>
</dbReference>
<evidence type="ECO:0000256" key="1">
    <source>
        <dbReference type="ARBA" id="ARBA00022574"/>
    </source>
</evidence>
<dbReference type="GO" id="GO:0030042">
    <property type="term" value="P:actin filament depolymerization"/>
    <property type="evidence" value="ECO:0007669"/>
    <property type="project" value="TreeGrafter"/>
</dbReference>
<dbReference type="PANTHER" id="PTHR19856:SF0">
    <property type="entry name" value="WD REPEAT-CONTAINING PROTEIN 1"/>
    <property type="match status" value="1"/>
</dbReference>
<dbReference type="PANTHER" id="PTHR19856">
    <property type="entry name" value="WD-REPEATCONTAINING PROTEIN WDR1"/>
    <property type="match status" value="1"/>
</dbReference>
<gene>
    <name evidence="4" type="ORF">M422DRAFT_785877</name>
</gene>
<evidence type="ECO:0000256" key="2">
    <source>
        <dbReference type="ARBA" id="ARBA00022737"/>
    </source>
</evidence>
<keyword evidence="2" id="KW-0677">Repeat</keyword>
<name>A0A0C9TR71_SPHS4</name>
<feature type="repeat" description="WD" evidence="3">
    <location>
        <begin position="201"/>
        <end position="232"/>
    </location>
</feature>
<sequence>MDSIPSRCIIQVLRDPESSHQLRPLRILRTLWLTLCLHRHGLKIFLWGGTSGECLAEFKNAHKGSVYTGSWSSGSRNIVTSSADCTVKISAFHQLGNTWTNKDVVASLSIDVVLNVFDPRNGDGPIALCMLSALPTPHPRILTSSLIQGPLKPITPATLISSLPTISMLTCSQINLCRNNLPTPGYRRFLPELSYKYSATFKAHTNFVHSASHAPSGSHFVSTGADYKVFLWYSTSGERGAGFENVHEGGVAHGPRIARASWPLPPTAQSRSGMSKPAKHHKLDTRLNSAVNVFDPCNGGPVRVSRGPQKAITAATLVPSLPTLFTSTGNVSTLYPL</sequence>
<organism evidence="4 5">
    <name type="scientific">Sphaerobolus stellatus (strain SS14)</name>
    <dbReference type="NCBI Taxonomy" id="990650"/>
    <lineage>
        <taxon>Eukaryota</taxon>
        <taxon>Fungi</taxon>
        <taxon>Dikarya</taxon>
        <taxon>Basidiomycota</taxon>
        <taxon>Agaricomycotina</taxon>
        <taxon>Agaricomycetes</taxon>
        <taxon>Phallomycetidae</taxon>
        <taxon>Geastrales</taxon>
        <taxon>Sphaerobolaceae</taxon>
        <taxon>Sphaerobolus</taxon>
    </lineage>
</organism>
<dbReference type="AlphaFoldDB" id="A0A0C9TR71"/>
<evidence type="ECO:0000313" key="4">
    <source>
        <dbReference type="EMBL" id="KIJ24379.1"/>
    </source>
</evidence>
<accession>A0A0C9TR71</accession>
<keyword evidence="5" id="KW-1185">Reference proteome</keyword>
<dbReference type="GO" id="GO:0030864">
    <property type="term" value="C:cortical actin cytoskeleton"/>
    <property type="evidence" value="ECO:0007669"/>
    <property type="project" value="TreeGrafter"/>
</dbReference>
<dbReference type="Gene3D" id="2.130.10.10">
    <property type="entry name" value="YVTN repeat-like/Quinoprotein amine dehydrogenase"/>
    <property type="match status" value="2"/>
</dbReference>
<dbReference type="SMART" id="SM00320">
    <property type="entry name" value="WD40"/>
    <property type="match status" value="2"/>
</dbReference>